<evidence type="ECO:0000256" key="1">
    <source>
        <dbReference type="ARBA" id="ARBA00006484"/>
    </source>
</evidence>
<organism evidence="3 4">
    <name type="scientific">Rhizobium bangladeshense</name>
    <dbReference type="NCBI Taxonomy" id="1138189"/>
    <lineage>
        <taxon>Bacteria</taxon>
        <taxon>Pseudomonadati</taxon>
        <taxon>Pseudomonadota</taxon>
        <taxon>Alphaproteobacteria</taxon>
        <taxon>Hyphomicrobiales</taxon>
        <taxon>Rhizobiaceae</taxon>
        <taxon>Rhizobium/Agrobacterium group</taxon>
        <taxon>Rhizobium</taxon>
    </lineage>
</organism>
<dbReference type="Proteomes" id="UP000720124">
    <property type="component" value="Unassembled WGS sequence"/>
</dbReference>
<gene>
    <name evidence="3" type="ORF">HJA87_22835</name>
</gene>
<dbReference type="SUPFAM" id="SSF51735">
    <property type="entry name" value="NAD(P)-binding Rossmann-fold domains"/>
    <property type="match status" value="1"/>
</dbReference>
<sequence length="290" mass="30776">METLAQSNTSLAISRRNAIFGAATAGALLAASGTAAQNKEARPLDGKAAVVTGARNNLGRGFAVALASMGADVLIHHHKPETRDQAEETARLCHEQGVRTAIFAGDLGSAETVLAMYDACHSQFGSIDIVVNNAGRIWKGNFADIPDEEFERCLAINTKAMFYSMRQAAQRLADNGRVINIATSLLCATSPFYAAYAGTKAPIEELTRTLARELGARGITVNAIAPGAIDTPFFHGPESKEAVAYITNSVPAKRLGKIDDIAPVVAFLATPEARWISGQTLWINGSYGTR</sequence>
<keyword evidence="4" id="KW-1185">Reference proteome</keyword>
<evidence type="ECO:0000313" key="4">
    <source>
        <dbReference type="Proteomes" id="UP000720124"/>
    </source>
</evidence>
<dbReference type="Gene3D" id="3.40.50.720">
    <property type="entry name" value="NAD(P)-binding Rossmann-like Domain"/>
    <property type="match status" value="1"/>
</dbReference>
<dbReference type="PROSITE" id="PS51318">
    <property type="entry name" value="TAT"/>
    <property type="match status" value="1"/>
</dbReference>
<dbReference type="InterPro" id="IPR036291">
    <property type="entry name" value="NAD(P)-bd_dom_sf"/>
</dbReference>
<dbReference type="PANTHER" id="PTHR48107">
    <property type="entry name" value="NADPH-DEPENDENT ALDEHYDE REDUCTASE-LIKE PROTEIN, CHLOROPLASTIC-RELATED"/>
    <property type="match status" value="1"/>
</dbReference>
<name>A0ABS7LMJ4_9HYPH</name>
<evidence type="ECO:0000313" key="3">
    <source>
        <dbReference type="EMBL" id="MBY3592694.1"/>
    </source>
</evidence>
<dbReference type="PRINTS" id="PR00081">
    <property type="entry name" value="GDHRDH"/>
</dbReference>
<dbReference type="PRINTS" id="PR00080">
    <property type="entry name" value="SDRFAMILY"/>
</dbReference>
<evidence type="ECO:0000256" key="2">
    <source>
        <dbReference type="ARBA" id="ARBA00023002"/>
    </source>
</evidence>
<proteinExistence type="inferred from homology"/>
<accession>A0ABS7LMJ4</accession>
<comment type="caution">
    <text evidence="3">The sequence shown here is derived from an EMBL/GenBank/DDBJ whole genome shotgun (WGS) entry which is preliminary data.</text>
</comment>
<dbReference type="InterPro" id="IPR002347">
    <property type="entry name" value="SDR_fam"/>
</dbReference>
<dbReference type="RefSeq" id="WP_221094734.1">
    <property type="nucleotide sequence ID" value="NZ_JABDWX010000007.1"/>
</dbReference>
<dbReference type="EMBL" id="JABTXI010000009">
    <property type="protein sequence ID" value="MBY3592694.1"/>
    <property type="molecule type" value="Genomic_DNA"/>
</dbReference>
<protein>
    <submittedName>
        <fullName evidence="3">SDR family oxidoreductase</fullName>
    </submittedName>
</protein>
<reference evidence="3 4" key="1">
    <citation type="submission" date="2020-06" db="EMBL/GenBank/DDBJ databases">
        <title>Global-level population genomics: horizontal gene transfer, symbiosis and evolution in Rhizobia.</title>
        <authorList>
            <person name="Gai Y."/>
        </authorList>
    </citation>
    <scope>NUCLEOTIDE SEQUENCE [LARGE SCALE GENOMIC DNA]</scope>
    <source>
        <strain evidence="3 4">PLR6_1b</strain>
    </source>
</reference>
<dbReference type="Pfam" id="PF13561">
    <property type="entry name" value="adh_short_C2"/>
    <property type="match status" value="1"/>
</dbReference>
<dbReference type="InterPro" id="IPR006311">
    <property type="entry name" value="TAT_signal"/>
</dbReference>
<keyword evidence="2" id="KW-0560">Oxidoreductase</keyword>
<dbReference type="PANTHER" id="PTHR48107:SF7">
    <property type="entry name" value="RE15974P"/>
    <property type="match status" value="1"/>
</dbReference>
<comment type="similarity">
    <text evidence="1">Belongs to the short-chain dehydrogenases/reductases (SDR) family.</text>
</comment>